<sequence length="86" mass="9489">MLMPAKHITFAESLLGFGSYVLATLSEPMTIDQVWRIFERDSNKYPAYQSFDNLILAVDVLFAVGALTLNEYGELELKKVGGGVCA</sequence>
<accession>A0A1M7PA82</accession>
<dbReference type="Proteomes" id="UP000183983">
    <property type="component" value="Unassembled WGS sequence"/>
</dbReference>
<dbReference type="AlphaFoldDB" id="A0A1M7PA82"/>
<dbReference type="STRING" id="1190415.SAMN05216593_1092"/>
<dbReference type="RefSeq" id="WP_073168599.1">
    <property type="nucleotide sequence ID" value="NZ_FRDA01000009.1"/>
</dbReference>
<gene>
    <name evidence="1" type="ORF">SAMN05216593_1092</name>
</gene>
<dbReference type="InterPro" id="IPR046897">
    <property type="entry name" value="ABC-3C_MC6"/>
</dbReference>
<reference evidence="1 2" key="1">
    <citation type="submission" date="2016-11" db="EMBL/GenBank/DDBJ databases">
        <authorList>
            <person name="Jaros S."/>
            <person name="Januszkiewicz K."/>
            <person name="Wedrychowicz H."/>
        </authorList>
    </citation>
    <scope>NUCLEOTIDE SEQUENCE [LARGE SCALE GENOMIC DNA]</scope>
    <source>
        <strain evidence="1 2">LMG 26898</strain>
    </source>
</reference>
<dbReference type="EMBL" id="FRDA01000009">
    <property type="protein sequence ID" value="SHN13377.1"/>
    <property type="molecule type" value="Genomic_DNA"/>
</dbReference>
<dbReference type="Pfam" id="PF20293">
    <property type="entry name" value="MC6"/>
    <property type="match status" value="1"/>
</dbReference>
<protein>
    <submittedName>
        <fullName evidence="1">Uncharacterized protein</fullName>
    </submittedName>
</protein>
<proteinExistence type="predicted"/>
<name>A0A1M7PA82_9PSED</name>
<dbReference type="OrthoDB" id="7064694at2"/>
<evidence type="ECO:0000313" key="2">
    <source>
        <dbReference type="Proteomes" id="UP000183983"/>
    </source>
</evidence>
<organism evidence="1 2">
    <name type="scientific">Pseudomonas asturiensis</name>
    <dbReference type="NCBI Taxonomy" id="1190415"/>
    <lineage>
        <taxon>Bacteria</taxon>
        <taxon>Pseudomonadati</taxon>
        <taxon>Pseudomonadota</taxon>
        <taxon>Gammaproteobacteria</taxon>
        <taxon>Pseudomonadales</taxon>
        <taxon>Pseudomonadaceae</taxon>
        <taxon>Pseudomonas</taxon>
    </lineage>
</organism>
<evidence type="ECO:0000313" key="1">
    <source>
        <dbReference type="EMBL" id="SHN13377.1"/>
    </source>
</evidence>